<dbReference type="HOGENOM" id="CLU_007884_14_0_1"/>
<reference evidence="3 4" key="1">
    <citation type="journal article" date="2011" name="Proc. Natl. Acad. Sci. U.S.A.">
        <title>Evolutionary erosion of yeast sex chromosomes by mating-type switching accidents.</title>
        <authorList>
            <person name="Gordon J.L."/>
            <person name="Armisen D."/>
            <person name="Proux-Wera E."/>
            <person name="Oheigeartaigh S.S."/>
            <person name="Byrne K.P."/>
            <person name="Wolfe K.H."/>
        </authorList>
    </citation>
    <scope>NUCLEOTIDE SEQUENCE [LARGE SCALE GENOMIC DNA]</scope>
    <source>
        <strain evidence="4">ATCC 24235 / CBS 4417 / NBRC 1672 / NRRL Y-8282 / UCD 70-5</strain>
    </source>
</reference>
<dbReference type="InterPro" id="IPR036188">
    <property type="entry name" value="FAD/NAD-bd_sf"/>
</dbReference>
<dbReference type="OrthoDB" id="498204at2759"/>
<dbReference type="Gene3D" id="3.50.50.60">
    <property type="entry name" value="FAD/NAD(P)-binding domain"/>
    <property type="match status" value="2"/>
</dbReference>
<evidence type="ECO:0000259" key="2">
    <source>
        <dbReference type="Pfam" id="PF01266"/>
    </source>
</evidence>
<dbReference type="KEGG" id="tpf:TPHA_0D02750"/>
<dbReference type="Pfam" id="PF01266">
    <property type="entry name" value="DAO"/>
    <property type="match status" value="2"/>
</dbReference>
<proteinExistence type="predicted"/>
<protein>
    <recommendedName>
        <fullName evidence="2">FAD dependent oxidoreductase domain-containing protein</fullName>
    </recommendedName>
</protein>
<dbReference type="SUPFAM" id="SSF51905">
    <property type="entry name" value="FAD/NAD(P)-binding domain"/>
    <property type="match status" value="1"/>
</dbReference>
<dbReference type="GO" id="GO:0042147">
    <property type="term" value="P:retrograde transport, endosome to Golgi"/>
    <property type="evidence" value="ECO:0007669"/>
    <property type="project" value="TreeGrafter"/>
</dbReference>
<feature type="region of interest" description="Disordered" evidence="1">
    <location>
        <begin position="136"/>
        <end position="219"/>
    </location>
</feature>
<evidence type="ECO:0000313" key="3">
    <source>
        <dbReference type="EMBL" id="CCE62911.1"/>
    </source>
</evidence>
<feature type="compositionally biased region" description="Polar residues" evidence="1">
    <location>
        <begin position="170"/>
        <end position="184"/>
    </location>
</feature>
<dbReference type="eggNOG" id="KOG2852">
    <property type="taxonomic scope" value="Eukaryota"/>
</dbReference>
<feature type="domain" description="FAD dependent oxidoreductase" evidence="2">
    <location>
        <begin position="260"/>
        <end position="489"/>
    </location>
</feature>
<feature type="domain" description="FAD dependent oxidoreductase" evidence="2">
    <location>
        <begin position="28"/>
        <end position="130"/>
    </location>
</feature>
<sequence length="520" mass="56690">MSNPGDHLKEPLVYQDLPSNRSDGKEHIIIVGGGIIGVTTAYYLTQHPKFSPSTHYITIIESTEVACGASGKAGGLIASWAFPDQIVPLSFKLHSQLNQQFDGEANWGYRRLNALSVEADIKNVKEAQEQRHLRFQRRFIKMRDKSSTSPNSPNSEGQTNVHGNPKDYIANTTSIPCPQETKATGESVELTRDSSESNSLKETMASSVSMTTAESSSSIPADLGTGGLMMRTTQNVLPTAFNWIKSTLVKTWTFIGEPTTTAQIHPLQFTLFLLKKAMDTGAVDLIRGKVIDFKKNDKGEIIGVGYMPKAGKHKDEVVNIVNASKVLLALGPWTSKLLKNCPVTTLKVHSVIVKPHKAEGTIISPYSMFSELQIDENQTFSPEIYPRKDEIYICGEGESLDVIPDEQTDVVTNAEKCDELFYYVSKLSSSVSQGDVTESFASYVPVVNIPSGSGPLLGETDLKNLFIAAGHSCWGINNAPATGVIMSQLLLEGICTCADITEFNPKLYFKASGNKSVVKA</sequence>
<dbReference type="AlphaFoldDB" id="G8BSU0"/>
<dbReference type="PANTHER" id="PTHR13847:SF150">
    <property type="entry name" value="OXIDOREDUCTASE TDA3-RELATED"/>
    <property type="match status" value="1"/>
</dbReference>
<gene>
    <name evidence="3" type="primary">TPHA0D02750</name>
    <name evidence="3" type="ordered locus">TPHA_0D02750</name>
</gene>
<dbReference type="Proteomes" id="UP000005666">
    <property type="component" value="Chromosome 4"/>
</dbReference>
<dbReference type="OMA" id="NPAHDGI"/>
<evidence type="ECO:0000313" key="4">
    <source>
        <dbReference type="Proteomes" id="UP000005666"/>
    </source>
</evidence>
<feature type="compositionally biased region" description="Low complexity" evidence="1">
    <location>
        <begin position="202"/>
        <end position="218"/>
    </location>
</feature>
<dbReference type="EMBL" id="HE612859">
    <property type="protein sequence ID" value="CCE62911.1"/>
    <property type="molecule type" value="Genomic_DNA"/>
</dbReference>
<dbReference type="GO" id="GO:0005829">
    <property type="term" value="C:cytosol"/>
    <property type="evidence" value="ECO:0007669"/>
    <property type="project" value="GOC"/>
</dbReference>
<accession>G8BSU0</accession>
<dbReference type="STRING" id="1071381.G8BSU0"/>
<dbReference type="Gene3D" id="3.30.9.10">
    <property type="entry name" value="D-Amino Acid Oxidase, subunit A, domain 2"/>
    <property type="match status" value="1"/>
</dbReference>
<name>G8BSU0_TETPH</name>
<dbReference type="PANTHER" id="PTHR13847">
    <property type="entry name" value="SARCOSINE DEHYDROGENASE-RELATED"/>
    <property type="match status" value="1"/>
</dbReference>
<dbReference type="RefSeq" id="XP_003685345.1">
    <property type="nucleotide sequence ID" value="XM_003685297.1"/>
</dbReference>
<dbReference type="GO" id="GO:0005770">
    <property type="term" value="C:late endosome"/>
    <property type="evidence" value="ECO:0007669"/>
    <property type="project" value="TreeGrafter"/>
</dbReference>
<dbReference type="InterPro" id="IPR006076">
    <property type="entry name" value="FAD-dep_OxRdtase"/>
</dbReference>
<evidence type="ECO:0000256" key="1">
    <source>
        <dbReference type="SAM" id="MobiDB-lite"/>
    </source>
</evidence>
<organism evidence="3 4">
    <name type="scientific">Tetrapisispora phaffii (strain ATCC 24235 / CBS 4417 / NBRC 1672 / NRRL Y-8282 / UCD 70-5)</name>
    <name type="common">Yeast</name>
    <name type="synonym">Fabospora phaffii</name>
    <dbReference type="NCBI Taxonomy" id="1071381"/>
    <lineage>
        <taxon>Eukaryota</taxon>
        <taxon>Fungi</taxon>
        <taxon>Dikarya</taxon>
        <taxon>Ascomycota</taxon>
        <taxon>Saccharomycotina</taxon>
        <taxon>Saccharomycetes</taxon>
        <taxon>Saccharomycetales</taxon>
        <taxon>Saccharomycetaceae</taxon>
        <taxon>Tetrapisispora</taxon>
    </lineage>
</organism>
<dbReference type="GeneID" id="11534416"/>
<keyword evidence="4" id="KW-1185">Reference proteome</keyword>
<feature type="compositionally biased region" description="Polar residues" evidence="1">
    <location>
        <begin position="147"/>
        <end position="162"/>
    </location>
</feature>